<dbReference type="Gene3D" id="1.10.10.10">
    <property type="entry name" value="Winged helix-like DNA-binding domain superfamily/Winged helix DNA-binding domain"/>
    <property type="match status" value="1"/>
</dbReference>
<dbReference type="PROSITE" id="PS50995">
    <property type="entry name" value="HTH_MARR_2"/>
    <property type="match status" value="1"/>
</dbReference>
<dbReference type="SMART" id="SM00347">
    <property type="entry name" value="HTH_MARR"/>
    <property type="match status" value="1"/>
</dbReference>
<dbReference type="SUPFAM" id="SSF46785">
    <property type="entry name" value="Winged helix' DNA-binding domain"/>
    <property type="match status" value="1"/>
</dbReference>
<name>A0A421DRW9_9GAMM</name>
<dbReference type="InterPro" id="IPR036388">
    <property type="entry name" value="WH-like_DNA-bd_sf"/>
</dbReference>
<evidence type="ECO:0000256" key="1">
    <source>
        <dbReference type="ARBA" id="ARBA00023015"/>
    </source>
</evidence>
<dbReference type="GO" id="GO:0003700">
    <property type="term" value="F:DNA-binding transcription factor activity"/>
    <property type="evidence" value="ECO:0007669"/>
    <property type="project" value="InterPro"/>
</dbReference>
<dbReference type="PRINTS" id="PR00598">
    <property type="entry name" value="HTHMARR"/>
</dbReference>
<dbReference type="PANTHER" id="PTHR33164">
    <property type="entry name" value="TRANSCRIPTIONAL REGULATOR, MARR FAMILY"/>
    <property type="match status" value="1"/>
</dbReference>
<dbReference type="GO" id="GO:0003677">
    <property type="term" value="F:DNA binding"/>
    <property type="evidence" value="ECO:0007669"/>
    <property type="project" value="UniProtKB-KW"/>
</dbReference>
<comment type="caution">
    <text evidence="5">The sequence shown here is derived from an EMBL/GenBank/DDBJ whole genome shotgun (WGS) entry which is preliminary data.</text>
</comment>
<accession>A0A421DRW9</accession>
<dbReference type="EMBL" id="MJLZ01000005">
    <property type="protein sequence ID" value="RLM27017.1"/>
    <property type="molecule type" value="Genomic_DNA"/>
</dbReference>
<dbReference type="InterPro" id="IPR036390">
    <property type="entry name" value="WH_DNA-bd_sf"/>
</dbReference>
<dbReference type="InterPro" id="IPR000835">
    <property type="entry name" value="HTH_MarR-typ"/>
</dbReference>
<dbReference type="Pfam" id="PF01047">
    <property type="entry name" value="MarR"/>
    <property type="match status" value="1"/>
</dbReference>
<sequence length="144" mass="16617">MPRIMSEKPINEYLAHLLVQANRQVNRQLSLEGITLEHWRALKSISENNGLTMRELSSNLTQNFPTLTKIIDKMVSEALVYRLPDEQDRRKVRLFISDNGKAVLDKQNSRVNDHQGKLEDAYGSAEAQMLKEMLEQFLKSVPHD</sequence>
<keyword evidence="2" id="KW-0238">DNA-binding</keyword>
<reference evidence="5 6" key="1">
    <citation type="submission" date="2016-09" db="EMBL/GenBank/DDBJ databases">
        <authorList>
            <person name="Doonan J."/>
            <person name="Pachebat J.A."/>
            <person name="Golyshin P.N."/>
            <person name="Denman S."/>
            <person name="Mcdonald J.E."/>
        </authorList>
    </citation>
    <scope>NUCLEOTIDE SEQUENCE [LARGE SCALE GENOMIC DNA]</scope>
    <source>
        <strain evidence="5 6">NCPPB 3934</strain>
    </source>
</reference>
<gene>
    <name evidence="5" type="ORF">BIY29_03725</name>
</gene>
<evidence type="ECO:0000256" key="2">
    <source>
        <dbReference type="ARBA" id="ARBA00023125"/>
    </source>
</evidence>
<organism evidence="5 6">
    <name type="scientific">Brenneria alni</name>
    <dbReference type="NCBI Taxonomy" id="71656"/>
    <lineage>
        <taxon>Bacteria</taxon>
        <taxon>Pseudomonadati</taxon>
        <taxon>Pseudomonadota</taxon>
        <taxon>Gammaproteobacteria</taxon>
        <taxon>Enterobacterales</taxon>
        <taxon>Pectobacteriaceae</taxon>
        <taxon>Brenneria</taxon>
    </lineage>
</organism>
<proteinExistence type="predicted"/>
<keyword evidence="1" id="KW-0805">Transcription regulation</keyword>
<dbReference type="Proteomes" id="UP000285648">
    <property type="component" value="Unassembled WGS sequence"/>
</dbReference>
<keyword evidence="6" id="KW-1185">Reference proteome</keyword>
<dbReference type="AlphaFoldDB" id="A0A421DRW9"/>
<evidence type="ECO:0000259" key="4">
    <source>
        <dbReference type="PROSITE" id="PS50995"/>
    </source>
</evidence>
<dbReference type="GO" id="GO:0006950">
    <property type="term" value="P:response to stress"/>
    <property type="evidence" value="ECO:0007669"/>
    <property type="project" value="TreeGrafter"/>
</dbReference>
<evidence type="ECO:0000256" key="3">
    <source>
        <dbReference type="ARBA" id="ARBA00023163"/>
    </source>
</evidence>
<dbReference type="PANTHER" id="PTHR33164:SF64">
    <property type="entry name" value="TRANSCRIPTIONAL REGULATOR SLYA"/>
    <property type="match status" value="1"/>
</dbReference>
<feature type="domain" description="HTH marR-type" evidence="4">
    <location>
        <begin position="11"/>
        <end position="139"/>
    </location>
</feature>
<evidence type="ECO:0000313" key="5">
    <source>
        <dbReference type="EMBL" id="RLM27017.1"/>
    </source>
</evidence>
<keyword evidence="3" id="KW-0804">Transcription</keyword>
<protein>
    <submittedName>
        <fullName evidence="5">MarR family transcriptional regulator</fullName>
    </submittedName>
</protein>
<evidence type="ECO:0000313" key="6">
    <source>
        <dbReference type="Proteomes" id="UP000285648"/>
    </source>
</evidence>
<dbReference type="InterPro" id="IPR039422">
    <property type="entry name" value="MarR/SlyA-like"/>
</dbReference>